<dbReference type="Gene3D" id="1.10.10.60">
    <property type="entry name" value="Homeodomain-like"/>
    <property type="match status" value="1"/>
</dbReference>
<dbReference type="GO" id="GO:0043565">
    <property type="term" value="F:sequence-specific DNA binding"/>
    <property type="evidence" value="ECO:0007669"/>
    <property type="project" value="InterPro"/>
</dbReference>
<proteinExistence type="predicted"/>
<dbReference type="GO" id="GO:0003700">
    <property type="term" value="F:DNA-binding transcription factor activity"/>
    <property type="evidence" value="ECO:0007669"/>
    <property type="project" value="InterPro"/>
</dbReference>
<evidence type="ECO:0000313" key="5">
    <source>
        <dbReference type="EMBL" id="SDH93464.1"/>
    </source>
</evidence>
<dbReference type="PANTHER" id="PTHR46796:SF13">
    <property type="entry name" value="HTH-TYPE TRANSCRIPTIONAL ACTIVATOR RHAS"/>
    <property type="match status" value="1"/>
</dbReference>
<gene>
    <name evidence="5" type="ORF">SAMN05444695_10492</name>
</gene>
<sequence length="301" mass="32098">MRPPWWVRVQDGAALTVLVASAGATQLHAADRQWDLEPGDVALVRGPEPYSVQSPDPTPEPSAVIHPGQLCTTPEGTSLHQSMARGLRTWGNAPDGPDSLIIASYEDIGEVGRLVTDLLPPCVHLPAGTVDPDLLAWLARELDGDGYAQGVVLDRLVDIVLITALRAWIGERGAALPGWVHGGGDTAVGAALDAIHDHPEHPWTVASLADRALVSRTSLAARFSAAVGMSPIAYLSRWRLTVAGDLLADETLTLATVADRVGYGSPFALSAAFKKRYGVSPREFRRRSPTVIGDTRESRAH</sequence>
<evidence type="ECO:0000259" key="4">
    <source>
        <dbReference type="PROSITE" id="PS01124"/>
    </source>
</evidence>
<evidence type="ECO:0000256" key="1">
    <source>
        <dbReference type="ARBA" id="ARBA00023015"/>
    </source>
</evidence>
<dbReference type="EMBL" id="FNDN01000004">
    <property type="protein sequence ID" value="SDH93464.1"/>
    <property type="molecule type" value="Genomic_DNA"/>
</dbReference>
<dbReference type="SUPFAM" id="SSF46689">
    <property type="entry name" value="Homeodomain-like"/>
    <property type="match status" value="2"/>
</dbReference>
<dbReference type="PROSITE" id="PS01124">
    <property type="entry name" value="HTH_ARAC_FAMILY_2"/>
    <property type="match status" value="1"/>
</dbReference>
<organism evidence="5 6">
    <name type="scientific">Rhodococcus triatomae</name>
    <dbReference type="NCBI Taxonomy" id="300028"/>
    <lineage>
        <taxon>Bacteria</taxon>
        <taxon>Bacillati</taxon>
        <taxon>Actinomycetota</taxon>
        <taxon>Actinomycetes</taxon>
        <taxon>Mycobacteriales</taxon>
        <taxon>Nocardiaceae</taxon>
        <taxon>Rhodococcus</taxon>
    </lineage>
</organism>
<dbReference type="InterPro" id="IPR018060">
    <property type="entry name" value="HTH_AraC"/>
</dbReference>
<protein>
    <submittedName>
        <fullName evidence="5">AraC-type DNA-binding protein</fullName>
    </submittedName>
</protein>
<keyword evidence="6" id="KW-1185">Reference proteome</keyword>
<dbReference type="InterPro" id="IPR050204">
    <property type="entry name" value="AraC_XylS_family_regulators"/>
</dbReference>
<evidence type="ECO:0000313" key="6">
    <source>
        <dbReference type="Proteomes" id="UP000183263"/>
    </source>
</evidence>
<evidence type="ECO:0000256" key="3">
    <source>
        <dbReference type="ARBA" id="ARBA00023163"/>
    </source>
</evidence>
<dbReference type="Proteomes" id="UP000183263">
    <property type="component" value="Unassembled WGS sequence"/>
</dbReference>
<reference evidence="5 6" key="1">
    <citation type="submission" date="2016-10" db="EMBL/GenBank/DDBJ databases">
        <authorList>
            <person name="de Groot N.N."/>
        </authorList>
    </citation>
    <scope>NUCLEOTIDE SEQUENCE [LARGE SCALE GENOMIC DNA]</scope>
    <source>
        <strain evidence="5 6">DSM 44892</strain>
    </source>
</reference>
<dbReference type="Pfam" id="PF12833">
    <property type="entry name" value="HTH_18"/>
    <property type="match status" value="1"/>
</dbReference>
<dbReference type="InterPro" id="IPR032783">
    <property type="entry name" value="AraC_lig"/>
</dbReference>
<dbReference type="AlphaFoldDB" id="A0A1G8GGH4"/>
<evidence type="ECO:0000256" key="2">
    <source>
        <dbReference type="ARBA" id="ARBA00023125"/>
    </source>
</evidence>
<dbReference type="PANTHER" id="PTHR46796">
    <property type="entry name" value="HTH-TYPE TRANSCRIPTIONAL ACTIVATOR RHAS-RELATED"/>
    <property type="match status" value="1"/>
</dbReference>
<dbReference type="SMART" id="SM00342">
    <property type="entry name" value="HTH_ARAC"/>
    <property type="match status" value="1"/>
</dbReference>
<dbReference type="Pfam" id="PF12852">
    <property type="entry name" value="Cupin_6"/>
    <property type="match status" value="1"/>
</dbReference>
<dbReference type="InterPro" id="IPR009057">
    <property type="entry name" value="Homeodomain-like_sf"/>
</dbReference>
<keyword evidence="2 5" id="KW-0238">DNA-binding</keyword>
<keyword evidence="3" id="KW-0804">Transcription</keyword>
<name>A0A1G8GGH4_9NOCA</name>
<accession>A0A1G8GGH4</accession>
<feature type="domain" description="HTH araC/xylS-type" evidence="4">
    <location>
        <begin position="189"/>
        <end position="287"/>
    </location>
</feature>
<keyword evidence="1" id="KW-0805">Transcription regulation</keyword>